<name>A0A8R2NVM1_ACYPI</name>
<dbReference type="GO" id="GO:0008270">
    <property type="term" value="F:zinc ion binding"/>
    <property type="evidence" value="ECO:0007669"/>
    <property type="project" value="UniProtKB-KW"/>
</dbReference>
<reference evidence="6" key="1">
    <citation type="submission" date="2010-06" db="EMBL/GenBank/DDBJ databases">
        <authorList>
            <person name="Jiang H."/>
            <person name="Abraham K."/>
            <person name="Ali S."/>
            <person name="Alsbrooks S.L."/>
            <person name="Anim B.N."/>
            <person name="Anosike U.S."/>
            <person name="Attaway T."/>
            <person name="Bandaranaike D.P."/>
            <person name="Battles P.K."/>
            <person name="Bell S.N."/>
            <person name="Bell A.V."/>
            <person name="Beltran B."/>
            <person name="Bickham C."/>
            <person name="Bustamante Y."/>
            <person name="Caleb T."/>
            <person name="Canada A."/>
            <person name="Cardenas V."/>
            <person name="Carter K."/>
            <person name="Chacko J."/>
            <person name="Chandrabose M.N."/>
            <person name="Chavez D."/>
            <person name="Chavez A."/>
            <person name="Chen L."/>
            <person name="Chu H.-S."/>
            <person name="Claassen K.J."/>
            <person name="Cockrell R."/>
            <person name="Collins M."/>
            <person name="Cooper J.A."/>
            <person name="Cree A."/>
            <person name="Curry S.M."/>
            <person name="Da Y."/>
            <person name="Dao M.D."/>
            <person name="Das B."/>
            <person name="Davila M.-L."/>
            <person name="Davy-Carroll L."/>
            <person name="Denson S."/>
            <person name="Dinh H."/>
            <person name="Ebong V.E."/>
            <person name="Edwards J.R."/>
            <person name="Egan A."/>
            <person name="El-Daye J."/>
            <person name="Escobedo L."/>
            <person name="Fernandez S."/>
            <person name="Fernando P.R."/>
            <person name="Flagg N."/>
            <person name="Forbes L.D."/>
            <person name="Fowler R.G."/>
            <person name="Fu Q."/>
            <person name="Gabisi R.A."/>
            <person name="Ganer J."/>
            <person name="Garbino Pronczuk A."/>
            <person name="Garcia R.M."/>
            <person name="Garner T."/>
            <person name="Garrett T.E."/>
            <person name="Gonzalez D.A."/>
            <person name="Hamid H."/>
            <person name="Hawkins E.S."/>
            <person name="Hirani K."/>
            <person name="Hogues M.E."/>
            <person name="Hollins B."/>
            <person name="Hsiao C.-H."/>
            <person name="Jabil R."/>
            <person name="James M.L."/>
            <person name="Jhangiani S.N."/>
            <person name="Johnson B."/>
            <person name="Johnson Q."/>
            <person name="Joshi V."/>
            <person name="Kalu J.B."/>
            <person name="Kam C."/>
            <person name="Kashfia A."/>
            <person name="Keebler J."/>
            <person name="Kisamo H."/>
            <person name="Kovar C.L."/>
            <person name="Lago L.A."/>
            <person name="Lai C.-Y."/>
            <person name="Laidlaw J."/>
            <person name="Lara F."/>
            <person name="Le T.-K."/>
            <person name="Lee S.L."/>
            <person name="Legall F.H."/>
            <person name="Lemon S.J."/>
            <person name="Lewis L.R."/>
            <person name="Li B."/>
            <person name="Liu Y."/>
            <person name="Liu Y.-S."/>
            <person name="Lopez J."/>
            <person name="Lozado R.J."/>
            <person name="Lu J."/>
            <person name="Madu R.C."/>
            <person name="Maheshwari M."/>
            <person name="Maheshwari R."/>
            <person name="Malloy K."/>
            <person name="Martinez E."/>
            <person name="Mathew T."/>
            <person name="Mercado I.C."/>
            <person name="Mercado C."/>
            <person name="Meyer B."/>
            <person name="Montgomery K."/>
            <person name="Morgan M.B."/>
            <person name="Munidasa M."/>
            <person name="Nazareth L.V."/>
            <person name="Nelson J."/>
            <person name="Ng B.M."/>
            <person name="Nguyen N.B."/>
            <person name="Nguyen P.Q."/>
            <person name="Nguyen T."/>
            <person name="Obregon M."/>
            <person name="Okwuonu G.O."/>
            <person name="Onwere C.G."/>
            <person name="Orozco G."/>
            <person name="Parra A."/>
            <person name="Patel S."/>
            <person name="Patil S."/>
            <person name="Perez A."/>
            <person name="Perez Y."/>
            <person name="Pham C."/>
            <person name="Primus E.L."/>
            <person name="Pu L.-L."/>
            <person name="Puazo M."/>
            <person name="Qin X."/>
            <person name="Quiroz J.B."/>
            <person name="Reese J."/>
            <person name="Richards S."/>
            <person name="Rives C.M."/>
            <person name="Robberts R."/>
            <person name="Ruiz S.J."/>
            <person name="Ruiz M.J."/>
            <person name="Santibanez J."/>
            <person name="Schneider B.W."/>
            <person name="Sisson I."/>
            <person name="Smith M."/>
            <person name="Sodergren E."/>
            <person name="Song X.-Z."/>
            <person name="Song B.B."/>
            <person name="Summersgill H."/>
            <person name="Thelus R."/>
            <person name="Thornton R.D."/>
            <person name="Trejos Z.Y."/>
            <person name="Usmani K."/>
            <person name="Vattathil S."/>
            <person name="Villasana D."/>
            <person name="Walker D.L."/>
            <person name="Wang S."/>
            <person name="Wang K."/>
            <person name="White C.S."/>
            <person name="Williams A.C."/>
            <person name="Williamson J."/>
            <person name="Wilson K."/>
            <person name="Woghiren I.O."/>
            <person name="Woodworth J.R."/>
            <person name="Worley K.C."/>
            <person name="Wright R.A."/>
            <person name="Wu W."/>
            <person name="Young L."/>
            <person name="Zhang L."/>
            <person name="Zhang J."/>
            <person name="Zhu Y."/>
            <person name="Muzny D.M."/>
            <person name="Weinstock G."/>
            <person name="Gibbs R.A."/>
        </authorList>
    </citation>
    <scope>NUCLEOTIDE SEQUENCE [LARGE SCALE GENOMIC DNA]</scope>
    <source>
        <strain evidence="6">LSR1</strain>
    </source>
</reference>
<keyword evidence="2" id="KW-0863">Zinc-finger</keyword>
<evidence type="ECO:0000313" key="6">
    <source>
        <dbReference type="Proteomes" id="UP000007819"/>
    </source>
</evidence>
<organism evidence="5 6">
    <name type="scientific">Acyrthosiphon pisum</name>
    <name type="common">Pea aphid</name>
    <dbReference type="NCBI Taxonomy" id="7029"/>
    <lineage>
        <taxon>Eukaryota</taxon>
        <taxon>Metazoa</taxon>
        <taxon>Ecdysozoa</taxon>
        <taxon>Arthropoda</taxon>
        <taxon>Hexapoda</taxon>
        <taxon>Insecta</taxon>
        <taxon>Pterygota</taxon>
        <taxon>Neoptera</taxon>
        <taxon>Paraneoptera</taxon>
        <taxon>Hemiptera</taxon>
        <taxon>Sternorrhyncha</taxon>
        <taxon>Aphidomorpha</taxon>
        <taxon>Aphidoidea</taxon>
        <taxon>Aphididae</taxon>
        <taxon>Macrosiphini</taxon>
        <taxon>Acyrthosiphon</taxon>
    </lineage>
</organism>
<accession>A0A8R2NVM1</accession>
<feature type="domain" description="FLYWCH-type" evidence="4">
    <location>
        <begin position="6"/>
        <end position="61"/>
    </location>
</feature>
<keyword evidence="6" id="KW-1185">Reference proteome</keyword>
<evidence type="ECO:0000259" key="4">
    <source>
        <dbReference type="Pfam" id="PF04500"/>
    </source>
</evidence>
<dbReference type="KEGG" id="api:100571217"/>
<dbReference type="Pfam" id="PF04500">
    <property type="entry name" value="FLYWCH"/>
    <property type="match status" value="1"/>
</dbReference>
<keyword evidence="1" id="KW-0479">Metal-binding</keyword>
<dbReference type="RefSeq" id="XP_029348720.1">
    <property type="nucleotide sequence ID" value="XM_029492860.1"/>
</dbReference>
<dbReference type="Gene3D" id="2.20.25.240">
    <property type="match status" value="1"/>
</dbReference>
<evidence type="ECO:0000256" key="3">
    <source>
        <dbReference type="ARBA" id="ARBA00022833"/>
    </source>
</evidence>
<dbReference type="OrthoDB" id="6621463at2759"/>
<evidence type="ECO:0000313" key="5">
    <source>
        <dbReference type="EnsemblMetazoa" id="XP_029348720.1"/>
    </source>
</evidence>
<dbReference type="InterPro" id="IPR007588">
    <property type="entry name" value="Znf_FLYWCH"/>
</dbReference>
<dbReference type="GeneID" id="100571217"/>
<evidence type="ECO:0000256" key="1">
    <source>
        <dbReference type="ARBA" id="ARBA00022723"/>
    </source>
</evidence>
<evidence type="ECO:0000256" key="2">
    <source>
        <dbReference type="ARBA" id="ARBA00022771"/>
    </source>
</evidence>
<keyword evidence="3" id="KW-0862">Zinc</keyword>
<protein>
    <recommendedName>
        <fullName evidence="4">FLYWCH-type domain-containing protein</fullName>
    </recommendedName>
</protein>
<reference evidence="5" key="2">
    <citation type="submission" date="2022-06" db="UniProtKB">
        <authorList>
            <consortium name="EnsemblMetazoa"/>
        </authorList>
    </citation>
    <scope>IDENTIFICATION</scope>
</reference>
<sequence length="367" mass="41836">MELIETTKKKPSLIDGSGFQYRQHRKNKNGTISWLCVNEKKKNCRGTLKSQGNNVLSITDHECTPDVAKTEVAKSLSTARKRLREEDTPVRSIYNDAVRPLMDAGYEFVAEVPTFDEVKAGFYRARKQFRWSVRDPQSVEELEIPADLVALRDGTSFIVLDATIDKTSRIIILASASGKSALKENSEFFIDGTFKTCSKQFTQLYTFHIDVSSSFHERNAFPIVFALLSDKKQQTYHRLFGEMKNIGWNPQSVHLDFEIDVIRNYDVKLKILCNDPRDWDRSGWPSCDINTIISITIITIVITFPLMFESELEDMFACIRGLDGRKLRSLSGLSISSLELKLLFEKSIRRFDRIGRLVLSVQLGPAS</sequence>
<proteinExistence type="predicted"/>
<dbReference type="Proteomes" id="UP000007819">
    <property type="component" value="Chromosome X"/>
</dbReference>
<dbReference type="AlphaFoldDB" id="A0A8R2NVM1"/>
<dbReference type="EnsemblMetazoa" id="XM_029492860.1">
    <property type="protein sequence ID" value="XP_029348720.1"/>
    <property type="gene ID" value="LOC100571217"/>
</dbReference>